<accession>A0A921MZY7</accession>
<evidence type="ECO:0000313" key="5">
    <source>
        <dbReference type="EMBL" id="HJG95804.1"/>
    </source>
</evidence>
<dbReference type="InterPro" id="IPR000014">
    <property type="entry name" value="PAS"/>
</dbReference>
<comment type="caution">
    <text evidence="5">The sequence shown here is derived from an EMBL/GenBank/DDBJ whole genome shotgun (WGS) entry which is preliminary data.</text>
</comment>
<dbReference type="InterPro" id="IPR000160">
    <property type="entry name" value="GGDEF_dom"/>
</dbReference>
<evidence type="ECO:0000259" key="4">
    <source>
        <dbReference type="PROSITE" id="PS51832"/>
    </source>
</evidence>
<name>A0A921MZY7_9FIRM</name>
<dbReference type="PROSITE" id="PS50112">
    <property type="entry name" value="PAS"/>
    <property type="match status" value="1"/>
</dbReference>
<dbReference type="AlphaFoldDB" id="A0A921MZY7"/>
<feature type="domain" description="HD-GYP" evidence="4">
    <location>
        <begin position="399"/>
        <end position="587"/>
    </location>
</feature>
<dbReference type="InterPro" id="IPR037522">
    <property type="entry name" value="HD_GYP_dom"/>
</dbReference>
<dbReference type="InterPro" id="IPR029787">
    <property type="entry name" value="Nucleotide_cyclase"/>
</dbReference>
<dbReference type="NCBIfam" id="TIGR00254">
    <property type="entry name" value="GGDEF"/>
    <property type="match status" value="1"/>
</dbReference>
<reference evidence="5" key="1">
    <citation type="journal article" date="2021" name="PeerJ">
        <title>Extensive microbial diversity within the chicken gut microbiome revealed by metagenomics and culture.</title>
        <authorList>
            <person name="Gilroy R."/>
            <person name="Ravi A."/>
            <person name="Getino M."/>
            <person name="Pursley I."/>
            <person name="Horton D.L."/>
            <person name="Alikhan N.F."/>
            <person name="Baker D."/>
            <person name="Gharbi K."/>
            <person name="Hall N."/>
            <person name="Watson M."/>
            <person name="Adriaenssens E.M."/>
            <person name="Foster-Nyarko E."/>
            <person name="Jarju S."/>
            <person name="Secka A."/>
            <person name="Antonio M."/>
            <person name="Oren A."/>
            <person name="Chaudhuri R.R."/>
            <person name="La Ragione R."/>
            <person name="Hildebrand F."/>
            <person name="Pallen M.J."/>
        </authorList>
    </citation>
    <scope>NUCLEOTIDE SEQUENCE</scope>
    <source>
        <strain evidence="5">1277</strain>
    </source>
</reference>
<reference evidence="5" key="2">
    <citation type="submission" date="2021-09" db="EMBL/GenBank/DDBJ databases">
        <authorList>
            <person name="Gilroy R."/>
        </authorList>
    </citation>
    <scope>NUCLEOTIDE SEQUENCE</scope>
    <source>
        <strain evidence="5">1277</strain>
    </source>
</reference>
<dbReference type="NCBIfam" id="TIGR00229">
    <property type="entry name" value="sensory_box"/>
    <property type="match status" value="2"/>
</dbReference>
<dbReference type="CDD" id="cd00077">
    <property type="entry name" value="HDc"/>
    <property type="match status" value="1"/>
</dbReference>
<dbReference type="InterPro" id="IPR000700">
    <property type="entry name" value="PAS-assoc_C"/>
</dbReference>
<evidence type="ECO:0000313" key="6">
    <source>
        <dbReference type="Proteomes" id="UP000776700"/>
    </source>
</evidence>
<dbReference type="GO" id="GO:0052621">
    <property type="term" value="F:diguanylate cyclase activity"/>
    <property type="evidence" value="ECO:0007669"/>
    <property type="project" value="UniProtKB-EC"/>
</dbReference>
<feature type="domain" description="GGDEF" evidence="3">
    <location>
        <begin position="278"/>
        <end position="409"/>
    </location>
</feature>
<dbReference type="SMART" id="SM00471">
    <property type="entry name" value="HDc"/>
    <property type="match status" value="1"/>
</dbReference>
<dbReference type="SUPFAM" id="SSF109604">
    <property type="entry name" value="HD-domain/PDEase-like"/>
    <property type="match status" value="1"/>
</dbReference>
<dbReference type="PROSITE" id="PS50113">
    <property type="entry name" value="PAC"/>
    <property type="match status" value="2"/>
</dbReference>
<dbReference type="SMART" id="SM00267">
    <property type="entry name" value="GGDEF"/>
    <property type="match status" value="1"/>
</dbReference>
<dbReference type="Proteomes" id="UP000776700">
    <property type="component" value="Unassembled WGS sequence"/>
</dbReference>
<dbReference type="Gene3D" id="3.30.450.20">
    <property type="entry name" value="PAS domain"/>
    <property type="match status" value="2"/>
</dbReference>
<dbReference type="Gene3D" id="1.10.3210.10">
    <property type="entry name" value="Hypothetical protein af1432"/>
    <property type="match status" value="1"/>
</dbReference>
<dbReference type="InterPro" id="IPR003607">
    <property type="entry name" value="HD/PDEase_dom"/>
</dbReference>
<evidence type="ECO:0000259" key="2">
    <source>
        <dbReference type="PROSITE" id="PS50113"/>
    </source>
</evidence>
<protein>
    <submittedName>
        <fullName evidence="5">Diguanylate cyclase</fullName>
        <ecNumber evidence="5">2.7.7.65</ecNumber>
    </submittedName>
</protein>
<dbReference type="InterPro" id="IPR035965">
    <property type="entry name" value="PAS-like_dom_sf"/>
</dbReference>
<evidence type="ECO:0000259" key="1">
    <source>
        <dbReference type="PROSITE" id="PS50112"/>
    </source>
</evidence>
<keyword evidence="5" id="KW-0548">Nucleotidyltransferase</keyword>
<feature type="domain" description="PAC" evidence="2">
    <location>
        <begin position="61"/>
        <end position="122"/>
    </location>
</feature>
<dbReference type="EC" id="2.7.7.65" evidence="5"/>
<feature type="domain" description="PAC" evidence="2">
    <location>
        <begin position="193"/>
        <end position="249"/>
    </location>
</feature>
<dbReference type="InterPro" id="IPR013656">
    <property type="entry name" value="PAS_4"/>
</dbReference>
<dbReference type="EMBL" id="DYUB01000063">
    <property type="protein sequence ID" value="HJG95804.1"/>
    <property type="molecule type" value="Genomic_DNA"/>
</dbReference>
<dbReference type="Pfam" id="PF13487">
    <property type="entry name" value="HD_5"/>
    <property type="match status" value="1"/>
</dbReference>
<evidence type="ECO:0000259" key="3">
    <source>
        <dbReference type="PROSITE" id="PS50887"/>
    </source>
</evidence>
<dbReference type="Pfam" id="PF00990">
    <property type="entry name" value="GGDEF"/>
    <property type="match status" value="1"/>
</dbReference>
<dbReference type="InterPro" id="IPR043128">
    <property type="entry name" value="Rev_trsase/Diguanyl_cyclase"/>
</dbReference>
<gene>
    <name evidence="5" type="ORF">K8V90_01725</name>
</gene>
<dbReference type="Pfam" id="PF08448">
    <property type="entry name" value="PAS_4"/>
    <property type="match status" value="2"/>
</dbReference>
<dbReference type="SMART" id="SM00091">
    <property type="entry name" value="PAS"/>
    <property type="match status" value="2"/>
</dbReference>
<dbReference type="CDD" id="cd01949">
    <property type="entry name" value="GGDEF"/>
    <property type="match status" value="1"/>
</dbReference>
<dbReference type="Gene3D" id="3.30.70.270">
    <property type="match status" value="1"/>
</dbReference>
<dbReference type="PROSITE" id="PS50887">
    <property type="entry name" value="GGDEF"/>
    <property type="match status" value="1"/>
</dbReference>
<dbReference type="PROSITE" id="PS51832">
    <property type="entry name" value="HD_GYP"/>
    <property type="match status" value="1"/>
</dbReference>
<dbReference type="SUPFAM" id="SSF55785">
    <property type="entry name" value="PYP-like sensor domain (PAS domain)"/>
    <property type="match status" value="2"/>
</dbReference>
<dbReference type="PANTHER" id="PTHR43155">
    <property type="entry name" value="CYCLIC DI-GMP PHOSPHODIESTERASE PA4108-RELATED"/>
    <property type="match status" value="1"/>
</dbReference>
<feature type="domain" description="PAS" evidence="1">
    <location>
        <begin position="2"/>
        <end position="56"/>
    </location>
</feature>
<dbReference type="PANTHER" id="PTHR43155:SF2">
    <property type="entry name" value="CYCLIC DI-GMP PHOSPHODIESTERASE PA4108"/>
    <property type="match status" value="1"/>
</dbReference>
<sequence>MDNNMLEILLDTVPYSIWCMGLDGKFKFVNNYLAKSLNKIKEDIIGKTLFEIYGEELGKEYSDNYSKVRTLGEGILFKGYFNDNFLKCYIAPMKDSKDNLIGFLGILNEVTEEKKYEEEIINQKNLLSTLIDTIPDCIFYKNLDGTYLNCNKAFANDFFDTVKENVIGKKESQLTTNSDVIDNIIKTDKSIINNKKKEIIKFKLEDNNDIKYLECIKTPILDTKGNINGIVGIARDITSKELSEKELRRISFTDKLTGVYNRTYFDEKVKLLNNEKYLPLSLIMGDMDGLKIINDTAGHLKGDELLIKASEVLKQVCKDENIIVRWGGDEFIILLPNTDEDAAKNLCEKIKVTCNSKEYNYIPLSISLGYATKKNIDTDIDEILKEAEDMAYRQKLIQSGKNKENILRSLNESLKSKSLETYKHTNRVKYFAKPIAKKLNLTKEETKRLELLAIFHDIGKISIPDEILSKPGKLDEKEMDIMRSHCEKGYRISKITPEISSIDKEILSHHERWDGRGYPFGLSKKDIPYLSRIIAVIDSYEAMTSTRSYKAKMSHKQACEELRNCSGTQFDPEIVDAFLETFEKLKI</sequence>
<keyword evidence="5" id="KW-0808">Transferase</keyword>
<dbReference type="SUPFAM" id="SSF55073">
    <property type="entry name" value="Nucleotide cyclase"/>
    <property type="match status" value="1"/>
</dbReference>
<proteinExistence type="predicted"/>
<organism evidence="5 6">
    <name type="scientific">Romboutsia timonensis</name>
    <dbReference type="NCBI Taxonomy" id="1776391"/>
    <lineage>
        <taxon>Bacteria</taxon>
        <taxon>Bacillati</taxon>
        <taxon>Bacillota</taxon>
        <taxon>Clostridia</taxon>
        <taxon>Peptostreptococcales</taxon>
        <taxon>Peptostreptococcaceae</taxon>
        <taxon>Romboutsia</taxon>
    </lineage>
</organism>